<evidence type="ECO:0000256" key="6">
    <source>
        <dbReference type="ARBA" id="ARBA00079393"/>
    </source>
</evidence>
<dbReference type="OMA" id="WFALQRK"/>
<keyword evidence="11" id="KW-1185">Reference proteome</keyword>
<name>A0A168SZG6_ABSGL</name>
<evidence type="ECO:0000256" key="3">
    <source>
        <dbReference type="ARBA" id="ARBA00022694"/>
    </source>
</evidence>
<evidence type="ECO:0000313" key="11">
    <source>
        <dbReference type="Proteomes" id="UP000078561"/>
    </source>
</evidence>
<protein>
    <recommendedName>
        <fullName evidence="2">tRNA pseudouridine(55) synthase</fullName>
        <ecNumber evidence="2">5.4.99.25</ecNumber>
    </recommendedName>
    <alternativeName>
        <fullName evidence="7">tRNA pseudouridine 55 synthase</fullName>
    </alternativeName>
    <alternativeName>
        <fullName evidence="5">tRNA pseudouridylate synthase</fullName>
    </alternativeName>
    <alternativeName>
        <fullName evidence="6">tRNA-uridine isomerase</fullName>
    </alternativeName>
</protein>
<keyword evidence="3" id="KW-0819">tRNA processing</keyword>
<dbReference type="GO" id="GO:0031119">
    <property type="term" value="P:tRNA pseudouridine synthesis"/>
    <property type="evidence" value="ECO:0007669"/>
    <property type="project" value="TreeGrafter"/>
</dbReference>
<dbReference type="Pfam" id="PF21238">
    <property type="entry name" value="Pus10_C"/>
    <property type="match status" value="1"/>
</dbReference>
<dbReference type="Gene3D" id="3.30.70.3190">
    <property type="match status" value="1"/>
</dbReference>
<dbReference type="InParanoid" id="A0A168SZG6"/>
<dbReference type="FunFam" id="3.30.70.2510:FF:000001">
    <property type="entry name" value="tRNA pseudouridine synthase Pus10"/>
    <property type="match status" value="1"/>
</dbReference>
<evidence type="ECO:0000256" key="4">
    <source>
        <dbReference type="ARBA" id="ARBA00023235"/>
    </source>
</evidence>
<dbReference type="PANTHER" id="PTHR21568:SF0">
    <property type="entry name" value="TRNA PSEUDOURIDINE SYNTHASE PUS10"/>
    <property type="match status" value="1"/>
</dbReference>
<evidence type="ECO:0000256" key="2">
    <source>
        <dbReference type="ARBA" id="ARBA00012787"/>
    </source>
</evidence>
<dbReference type="InterPro" id="IPR039894">
    <property type="entry name" value="Pus10-like"/>
</dbReference>
<dbReference type="SUPFAM" id="SSF55120">
    <property type="entry name" value="Pseudouridine synthase"/>
    <property type="match status" value="1"/>
</dbReference>
<evidence type="ECO:0000256" key="1">
    <source>
        <dbReference type="ARBA" id="ARBA00009652"/>
    </source>
</evidence>
<proteinExistence type="inferred from homology"/>
<dbReference type="EC" id="5.4.99.25" evidence="2"/>
<dbReference type="Pfam" id="PF21237">
    <property type="entry name" value="Pus10_N_euk"/>
    <property type="match status" value="1"/>
</dbReference>
<dbReference type="InterPro" id="IPR048742">
    <property type="entry name" value="Pus10_N_euk"/>
</dbReference>
<sequence length="521" mass="58459">MNPSESSNISLEQTLRQCFSLSGVEATEKASLATSVLIITSLRAAQCCSRCALRHLGCLNQELYACSLEELDHALDLLCPPSQPVVVCTACLGTLQYADDDALTIQPIITRLESTPYETTNFSLTLTLPVSLLHRGRLLGLYIQDQLEHHHKNTTHLWSPAMVRDTKDPIRMLLIQRLARSSGLLGDLESPFHINLCLGHPPTETEHLFLTKMKNPILQLRQVRKRGVTTTIGDSRQNITEALKSLGLEEARSLTSLPPSPQTEKASVISVTLWHASALTGGRYNKFSRECSQTPWVIKGKRLTDLSVSECITHVFQRYHQCQDVKFVTAGREDANVRMLGTGRPFYCELMNPRRPLLSAEEYQLMEHEINTASGDVVQVRQIQNISAADTKLIKEGEESKRKSYQALVWFSQPLTQDIVDPCNKKGRQPFVAYQKTPIRVFQRRAAATREKTIYRMTVERVDNHYALVTMDTQAGTYIKEFVHSDLGRTQPNLASIAGVDATDLLDLDVVDVDLVWPPLI</sequence>
<evidence type="ECO:0000259" key="8">
    <source>
        <dbReference type="Pfam" id="PF21237"/>
    </source>
</evidence>
<dbReference type="Proteomes" id="UP000078561">
    <property type="component" value="Unassembled WGS sequence"/>
</dbReference>
<feature type="domain" description="Pus10-like C-terminal" evidence="9">
    <location>
        <begin position="281"/>
        <end position="514"/>
    </location>
</feature>
<gene>
    <name evidence="10" type="primary">ABSGL_14884.1 scaffold 15133</name>
</gene>
<dbReference type="InterPro" id="IPR020103">
    <property type="entry name" value="PsdUridine_synth_cat_dom_sf"/>
</dbReference>
<dbReference type="EMBL" id="LT554999">
    <property type="protein sequence ID" value="SAM09210.1"/>
    <property type="molecule type" value="Genomic_DNA"/>
</dbReference>
<dbReference type="AlphaFoldDB" id="A0A168SZG6"/>
<dbReference type="STRING" id="4829.A0A168SZG6"/>
<dbReference type="GO" id="GO:0160148">
    <property type="term" value="F:tRNA pseudouridine(55) synthase activity"/>
    <property type="evidence" value="ECO:0007669"/>
    <property type="project" value="UniProtKB-EC"/>
</dbReference>
<dbReference type="InterPro" id="IPR048741">
    <property type="entry name" value="Pus10-like_C"/>
</dbReference>
<evidence type="ECO:0000313" key="10">
    <source>
        <dbReference type="EMBL" id="SAM09210.1"/>
    </source>
</evidence>
<organism evidence="10">
    <name type="scientific">Absidia glauca</name>
    <name type="common">Pin mould</name>
    <dbReference type="NCBI Taxonomy" id="4829"/>
    <lineage>
        <taxon>Eukaryota</taxon>
        <taxon>Fungi</taxon>
        <taxon>Fungi incertae sedis</taxon>
        <taxon>Mucoromycota</taxon>
        <taxon>Mucoromycotina</taxon>
        <taxon>Mucoromycetes</taxon>
        <taxon>Mucorales</taxon>
        <taxon>Cunninghamellaceae</taxon>
        <taxon>Absidia</taxon>
    </lineage>
</organism>
<dbReference type="GO" id="GO:0003723">
    <property type="term" value="F:RNA binding"/>
    <property type="evidence" value="ECO:0007669"/>
    <property type="project" value="InterPro"/>
</dbReference>
<evidence type="ECO:0000256" key="5">
    <source>
        <dbReference type="ARBA" id="ARBA00075270"/>
    </source>
</evidence>
<comment type="similarity">
    <text evidence="1">Belongs to the pseudouridine synthase Pus10 family.</text>
</comment>
<dbReference type="FunFam" id="3.30.70.3190:FF:000001">
    <property type="entry name" value="tRNA pseudouridine synthase Pus10"/>
    <property type="match status" value="1"/>
</dbReference>
<dbReference type="Gene3D" id="3.30.70.2510">
    <property type="match status" value="1"/>
</dbReference>
<evidence type="ECO:0000256" key="7">
    <source>
        <dbReference type="ARBA" id="ARBA00083669"/>
    </source>
</evidence>
<feature type="domain" description="Pus10 N-terminal eukaryotes" evidence="8">
    <location>
        <begin position="88"/>
        <end position="268"/>
    </location>
</feature>
<evidence type="ECO:0000259" key="9">
    <source>
        <dbReference type="Pfam" id="PF21238"/>
    </source>
</evidence>
<dbReference type="OrthoDB" id="271937at2759"/>
<dbReference type="PANTHER" id="PTHR21568">
    <property type="entry name" value="TRNA PSEUDOURIDINE SYNTHASE PUS10"/>
    <property type="match status" value="1"/>
</dbReference>
<accession>A0A168SZG6</accession>
<reference evidence="10" key="1">
    <citation type="submission" date="2016-04" db="EMBL/GenBank/DDBJ databases">
        <authorList>
            <person name="Evans L.H."/>
            <person name="Alamgir A."/>
            <person name="Owens N."/>
            <person name="Weber N.D."/>
            <person name="Virtaneva K."/>
            <person name="Barbian K."/>
            <person name="Babar A."/>
            <person name="Rosenke K."/>
        </authorList>
    </citation>
    <scope>NUCLEOTIDE SEQUENCE [LARGE SCALE GENOMIC DNA]</scope>
    <source>
        <strain evidence="10">CBS 101.48</strain>
    </source>
</reference>
<keyword evidence="4" id="KW-0413">Isomerase</keyword>